<feature type="non-terminal residue" evidence="1">
    <location>
        <position position="1"/>
    </location>
</feature>
<reference evidence="1" key="1">
    <citation type="journal article" date="2014" name="Front. Microbiol.">
        <title>High frequency of phylogenetically diverse reductive dehalogenase-homologous genes in deep subseafloor sedimentary metagenomes.</title>
        <authorList>
            <person name="Kawai M."/>
            <person name="Futagami T."/>
            <person name="Toyoda A."/>
            <person name="Takaki Y."/>
            <person name="Nishi S."/>
            <person name="Hori S."/>
            <person name="Arai W."/>
            <person name="Tsubouchi T."/>
            <person name="Morono Y."/>
            <person name="Uchiyama I."/>
            <person name="Ito T."/>
            <person name="Fujiyama A."/>
            <person name="Inagaki F."/>
            <person name="Takami H."/>
        </authorList>
    </citation>
    <scope>NUCLEOTIDE SEQUENCE</scope>
    <source>
        <strain evidence="1">Expedition CK06-06</strain>
    </source>
</reference>
<gene>
    <name evidence="1" type="ORF">S06H3_24751</name>
</gene>
<comment type="caution">
    <text evidence="1">The sequence shown here is derived from an EMBL/GenBank/DDBJ whole genome shotgun (WGS) entry which is preliminary data.</text>
</comment>
<evidence type="ECO:0000313" key="1">
    <source>
        <dbReference type="EMBL" id="GAI27467.1"/>
    </source>
</evidence>
<name>X1M790_9ZZZZ</name>
<sequence length="54" mass="6335">IHYECRVVHKNDVIPDELTEDIRNSAYRQGDFHRIYFGKILAVYADADAKKRLA</sequence>
<dbReference type="AlphaFoldDB" id="X1M790"/>
<protein>
    <submittedName>
        <fullName evidence="1">Uncharacterized protein</fullName>
    </submittedName>
</protein>
<proteinExistence type="predicted"/>
<dbReference type="EMBL" id="BARV01013913">
    <property type="protein sequence ID" value="GAI27467.1"/>
    <property type="molecule type" value="Genomic_DNA"/>
</dbReference>
<organism evidence="1">
    <name type="scientific">marine sediment metagenome</name>
    <dbReference type="NCBI Taxonomy" id="412755"/>
    <lineage>
        <taxon>unclassified sequences</taxon>
        <taxon>metagenomes</taxon>
        <taxon>ecological metagenomes</taxon>
    </lineage>
</organism>
<accession>X1M790</accession>